<gene>
    <name evidence="1" type="ORF">CFN78_16405</name>
</gene>
<evidence type="ECO:0008006" key="3">
    <source>
        <dbReference type="Google" id="ProtNLM"/>
    </source>
</evidence>
<evidence type="ECO:0000313" key="2">
    <source>
        <dbReference type="Proteomes" id="UP000242444"/>
    </source>
</evidence>
<comment type="caution">
    <text evidence="1">The sequence shown here is derived from an EMBL/GenBank/DDBJ whole genome shotgun (WGS) entry which is preliminary data.</text>
</comment>
<dbReference type="Proteomes" id="UP000242444">
    <property type="component" value="Unassembled WGS sequence"/>
</dbReference>
<reference evidence="1 2" key="1">
    <citation type="submission" date="2017-07" db="EMBL/GenBank/DDBJ databases">
        <title>Amycolatopsis antarcticus sp. nov., isolated from the surface of an Antarcticus brown macroalga.</title>
        <authorList>
            <person name="Wang J."/>
            <person name="Leiva S."/>
            <person name="Huang J."/>
            <person name="Huang Y."/>
        </authorList>
    </citation>
    <scope>NUCLEOTIDE SEQUENCE [LARGE SCALE GENOMIC DNA]</scope>
    <source>
        <strain evidence="1 2">AU-G6</strain>
    </source>
</reference>
<protein>
    <recommendedName>
        <fullName evidence="3">Alpha/beta hydrolase</fullName>
    </recommendedName>
</protein>
<dbReference type="AlphaFoldDB" id="A0A263D1A2"/>
<dbReference type="EMBL" id="NKYE01000009">
    <property type="protein sequence ID" value="OZM72121.1"/>
    <property type="molecule type" value="Genomic_DNA"/>
</dbReference>
<organism evidence="1 2">
    <name type="scientific">Amycolatopsis antarctica</name>
    <dbReference type="NCBI Taxonomy" id="1854586"/>
    <lineage>
        <taxon>Bacteria</taxon>
        <taxon>Bacillati</taxon>
        <taxon>Actinomycetota</taxon>
        <taxon>Actinomycetes</taxon>
        <taxon>Pseudonocardiales</taxon>
        <taxon>Pseudonocardiaceae</taxon>
        <taxon>Amycolatopsis</taxon>
    </lineage>
</organism>
<dbReference type="InParanoid" id="A0A263D1A2"/>
<name>A0A263D1A2_9PSEU</name>
<accession>A0A263D1A2</accession>
<dbReference type="SUPFAM" id="SSF53474">
    <property type="entry name" value="alpha/beta-Hydrolases"/>
    <property type="match status" value="1"/>
</dbReference>
<dbReference type="Gene3D" id="3.40.50.1820">
    <property type="entry name" value="alpha/beta hydrolase"/>
    <property type="match status" value="1"/>
</dbReference>
<dbReference type="RefSeq" id="WP_094863692.1">
    <property type="nucleotide sequence ID" value="NZ_NKYE01000009.1"/>
</dbReference>
<dbReference type="OrthoDB" id="3483116at2"/>
<sequence length="313" mass="34097">MAEVVLVHGIGQQQQTPDSLEQAWLPQLAGGVRLFGCPDLADQLWRASRPGELDVRMAFYGDLFVKDDQQGDADDADLPERAQRIFDTLEVEIAQHAAERSTDPHDRREAERALAALVDQADQQGIGAGLRPVLNSLVRIRPLARLGTAFAGSVLRTALRQVSLYLSDDVLREQVQARVAAHLTPDTAVLIGHSLGSVVAYEAAHRLGHPLPLLLTLGSPLGLRNIVYDHLRPQPPTVPPQVRRWVNVADRDDIVAASLDLTSRFPGDHGVLENTYTVDNGARPHDATFYLNKKTVAQAITAALATSRPIDVG</sequence>
<dbReference type="InterPro" id="IPR029058">
    <property type="entry name" value="AB_hydrolase_fold"/>
</dbReference>
<proteinExistence type="predicted"/>
<keyword evidence="2" id="KW-1185">Reference proteome</keyword>
<evidence type="ECO:0000313" key="1">
    <source>
        <dbReference type="EMBL" id="OZM72121.1"/>
    </source>
</evidence>